<dbReference type="GO" id="GO:0019239">
    <property type="term" value="F:deaminase activity"/>
    <property type="evidence" value="ECO:0007669"/>
    <property type="project" value="TreeGrafter"/>
</dbReference>
<dbReference type="PANTHER" id="PTHR11803:SF58">
    <property type="entry name" value="PROTEIN HMF1-RELATED"/>
    <property type="match status" value="1"/>
</dbReference>
<proteinExistence type="inferred from homology"/>
<dbReference type="OrthoDB" id="9808943at2"/>
<dbReference type="KEGG" id="spha:D3Y57_02615"/>
<sequence>MARNNTIFQLRGETSFSQAIDTGDLIFVSGTVSWDDSFKTLGVDDYKAQVGNIYSDLERTASHFGLDAAAVVKETIFTRDMDAFVAVNAVRAAFYEGCVAPASTWIGVSAFARADLLVEIEIVLAR</sequence>
<dbReference type="CDD" id="cd00448">
    <property type="entry name" value="YjgF_YER057c_UK114_family"/>
    <property type="match status" value="1"/>
</dbReference>
<evidence type="ECO:0000313" key="3">
    <source>
        <dbReference type="Proteomes" id="UP000276254"/>
    </source>
</evidence>
<dbReference type="EMBL" id="CP032828">
    <property type="protein sequence ID" value="AYJ84969.1"/>
    <property type="molecule type" value="Genomic_DNA"/>
</dbReference>
<dbReference type="InterPro" id="IPR035959">
    <property type="entry name" value="RutC-like_sf"/>
</dbReference>
<dbReference type="Gene3D" id="3.30.1330.40">
    <property type="entry name" value="RutC-like"/>
    <property type="match status" value="1"/>
</dbReference>
<dbReference type="SUPFAM" id="SSF55298">
    <property type="entry name" value="YjgF-like"/>
    <property type="match status" value="1"/>
</dbReference>
<keyword evidence="2" id="KW-0614">Plasmid</keyword>
<protein>
    <submittedName>
        <fullName evidence="2">RidA family protein</fullName>
    </submittedName>
</protein>
<dbReference type="Pfam" id="PF01042">
    <property type="entry name" value="Ribonuc_L-PSP"/>
    <property type="match status" value="1"/>
</dbReference>
<gene>
    <name evidence="2" type="ORF">D3Y57_02615</name>
</gene>
<geneLocation type="plasmid" evidence="2">
    <name>unnamed1</name>
</geneLocation>
<comment type="similarity">
    <text evidence="1">Belongs to the RutC family.</text>
</comment>
<keyword evidence="3" id="KW-1185">Reference proteome</keyword>
<dbReference type="AlphaFoldDB" id="A0A494T6E1"/>
<reference evidence="2 3" key="1">
    <citation type="submission" date="2018-09" db="EMBL/GenBank/DDBJ databases">
        <title>Sphingomonas peninsula sp. nov., isolated from fildes peninsula, Antarctic soil.</title>
        <authorList>
            <person name="Yingchao G."/>
        </authorList>
    </citation>
    <scope>NUCLEOTIDE SEQUENCE [LARGE SCALE GENOMIC DNA]</scope>
    <source>
        <strain evidence="2 3">YZ-8</strain>
        <plasmid evidence="2 3">unnamed1</plasmid>
    </source>
</reference>
<dbReference type="PANTHER" id="PTHR11803">
    <property type="entry name" value="2-IMINOBUTANOATE/2-IMINOPROPANOATE DEAMINASE RIDA"/>
    <property type="match status" value="1"/>
</dbReference>
<dbReference type="RefSeq" id="WP_121151088.1">
    <property type="nucleotide sequence ID" value="NZ_CP032828.1"/>
</dbReference>
<dbReference type="Proteomes" id="UP000276254">
    <property type="component" value="Plasmid unnamed1"/>
</dbReference>
<evidence type="ECO:0000313" key="2">
    <source>
        <dbReference type="EMBL" id="AYJ84969.1"/>
    </source>
</evidence>
<evidence type="ECO:0000256" key="1">
    <source>
        <dbReference type="ARBA" id="ARBA00010552"/>
    </source>
</evidence>
<dbReference type="GO" id="GO:0005829">
    <property type="term" value="C:cytosol"/>
    <property type="evidence" value="ECO:0007669"/>
    <property type="project" value="TreeGrafter"/>
</dbReference>
<name>A0A494T6E1_SPHPE</name>
<dbReference type="InterPro" id="IPR006175">
    <property type="entry name" value="YjgF/YER057c/UK114"/>
</dbReference>
<organism evidence="2 3">
    <name type="scientific">Sphingomonas paeninsulae</name>
    <dbReference type="NCBI Taxonomy" id="2319844"/>
    <lineage>
        <taxon>Bacteria</taxon>
        <taxon>Pseudomonadati</taxon>
        <taxon>Pseudomonadota</taxon>
        <taxon>Alphaproteobacteria</taxon>
        <taxon>Sphingomonadales</taxon>
        <taxon>Sphingomonadaceae</taxon>
        <taxon>Sphingomonas</taxon>
    </lineage>
</organism>
<accession>A0A494T6E1</accession>